<name>A0A6G4HPS1_CLOBO</name>
<evidence type="ECO:0000313" key="4">
    <source>
        <dbReference type="EMBL" id="NFV15286.1"/>
    </source>
</evidence>
<gene>
    <name evidence="4" type="ORF">FDG29_03780</name>
</gene>
<dbReference type="PANTHER" id="PTHR30461:SF2">
    <property type="entry name" value="SERINE RECOMBINASE PINE-RELATED"/>
    <property type="match status" value="1"/>
</dbReference>
<reference evidence="4" key="1">
    <citation type="submission" date="2019-04" db="EMBL/GenBank/DDBJ databases">
        <title>Genome sequencing of Clostridium botulinum Groups I-IV and Clostridium butyricum.</title>
        <authorList>
            <person name="Brunt J."/>
            <person name="Van Vliet A.H.M."/>
            <person name="Stringer S.C."/>
            <person name="Carter A.T."/>
            <person name="Peck M.W."/>
        </authorList>
    </citation>
    <scope>NUCLEOTIDE SEQUENCE</scope>
    <source>
        <strain evidence="4">751/1</strain>
    </source>
</reference>
<feature type="domain" description="Resolvase/invertase-type recombinase catalytic" evidence="3">
    <location>
        <begin position="1"/>
        <end position="138"/>
    </location>
</feature>
<dbReference type="SMART" id="SM00857">
    <property type="entry name" value="Resolvase"/>
    <property type="match status" value="1"/>
</dbReference>
<protein>
    <submittedName>
        <fullName evidence="4">Recombinase family protein</fullName>
    </submittedName>
</protein>
<dbReference type="GO" id="GO:0000150">
    <property type="term" value="F:DNA strand exchange activity"/>
    <property type="evidence" value="ECO:0007669"/>
    <property type="project" value="InterPro"/>
</dbReference>
<dbReference type="InterPro" id="IPR050639">
    <property type="entry name" value="SSR_resolvase"/>
</dbReference>
<dbReference type="PANTHER" id="PTHR30461">
    <property type="entry name" value="DNA-INVERTASE FROM LAMBDOID PROPHAGE"/>
    <property type="match status" value="1"/>
</dbReference>
<keyword evidence="1" id="KW-0238">DNA-binding</keyword>
<dbReference type="PROSITE" id="PS51736">
    <property type="entry name" value="RECOMBINASES_3"/>
    <property type="match status" value="1"/>
</dbReference>
<comment type="caution">
    <text evidence="4">The sequence shown here is derived from an EMBL/GenBank/DDBJ whole genome shotgun (WGS) entry which is preliminary data.</text>
</comment>
<dbReference type="SUPFAM" id="SSF53041">
    <property type="entry name" value="Resolvase-like"/>
    <property type="match status" value="1"/>
</dbReference>
<dbReference type="AlphaFoldDB" id="A0A6G4HPS1"/>
<dbReference type="InterPro" id="IPR006119">
    <property type="entry name" value="Resolv_N"/>
</dbReference>
<dbReference type="Gene3D" id="3.40.50.1390">
    <property type="entry name" value="Resolvase, N-terminal catalytic domain"/>
    <property type="match status" value="1"/>
</dbReference>
<keyword evidence="2" id="KW-0233">DNA recombination</keyword>
<sequence length="138" mass="15385">MIYGYCRSGNLNNKSLENQIEWVKSKGVKEENIYKDTGSGIDLNRVELNKLLDNVKEGDIIFSKDISRITRNSKGLEEIIKLAKEKQVKFALGEHVIDGIRGVDKGVEGIAAIISSSVDSLRGYEENIIDGDIDNIEE</sequence>
<dbReference type="GO" id="GO:0003677">
    <property type="term" value="F:DNA binding"/>
    <property type="evidence" value="ECO:0007669"/>
    <property type="project" value="UniProtKB-KW"/>
</dbReference>
<organism evidence="4">
    <name type="scientific">Clostridium botulinum</name>
    <dbReference type="NCBI Taxonomy" id="1491"/>
    <lineage>
        <taxon>Bacteria</taxon>
        <taxon>Bacillati</taxon>
        <taxon>Bacillota</taxon>
        <taxon>Clostridia</taxon>
        <taxon>Eubacteriales</taxon>
        <taxon>Clostridiaceae</taxon>
        <taxon>Clostridium</taxon>
    </lineage>
</organism>
<dbReference type="EMBL" id="SXEU01000001">
    <property type="protein sequence ID" value="NFV15286.1"/>
    <property type="molecule type" value="Genomic_DNA"/>
</dbReference>
<evidence type="ECO:0000256" key="1">
    <source>
        <dbReference type="ARBA" id="ARBA00023125"/>
    </source>
</evidence>
<dbReference type="RefSeq" id="WP_085296201.1">
    <property type="nucleotide sequence ID" value="NZ_MWJE01000156.1"/>
</dbReference>
<accession>A0A6G4HPS1</accession>
<evidence type="ECO:0000256" key="2">
    <source>
        <dbReference type="ARBA" id="ARBA00023172"/>
    </source>
</evidence>
<evidence type="ECO:0000259" key="3">
    <source>
        <dbReference type="PROSITE" id="PS51736"/>
    </source>
</evidence>
<dbReference type="Pfam" id="PF00239">
    <property type="entry name" value="Resolvase"/>
    <property type="match status" value="1"/>
</dbReference>
<proteinExistence type="predicted"/>
<dbReference type="InterPro" id="IPR036162">
    <property type="entry name" value="Resolvase-like_N_sf"/>
</dbReference>